<protein>
    <submittedName>
        <fullName evidence="2">Uncharacterized protein</fullName>
    </submittedName>
</protein>
<reference evidence="2 3" key="1">
    <citation type="journal article" date="2023" name="Sci. Data">
        <title>Genome assembly of the Korean intertidal mud-creeper Batillaria attramentaria.</title>
        <authorList>
            <person name="Patra A.K."/>
            <person name="Ho P.T."/>
            <person name="Jun S."/>
            <person name="Lee S.J."/>
            <person name="Kim Y."/>
            <person name="Won Y.J."/>
        </authorList>
    </citation>
    <scope>NUCLEOTIDE SEQUENCE [LARGE SCALE GENOMIC DNA]</scope>
    <source>
        <strain evidence="2">Wonlab-2016</strain>
    </source>
</reference>
<dbReference type="EMBL" id="JACVVK020000285">
    <property type="protein sequence ID" value="KAK7480239.1"/>
    <property type="molecule type" value="Genomic_DNA"/>
</dbReference>
<evidence type="ECO:0000313" key="2">
    <source>
        <dbReference type="EMBL" id="KAK7480239.1"/>
    </source>
</evidence>
<organism evidence="2 3">
    <name type="scientific">Batillaria attramentaria</name>
    <dbReference type="NCBI Taxonomy" id="370345"/>
    <lineage>
        <taxon>Eukaryota</taxon>
        <taxon>Metazoa</taxon>
        <taxon>Spiralia</taxon>
        <taxon>Lophotrochozoa</taxon>
        <taxon>Mollusca</taxon>
        <taxon>Gastropoda</taxon>
        <taxon>Caenogastropoda</taxon>
        <taxon>Sorbeoconcha</taxon>
        <taxon>Cerithioidea</taxon>
        <taxon>Batillariidae</taxon>
        <taxon>Batillaria</taxon>
    </lineage>
</organism>
<gene>
    <name evidence="2" type="ORF">BaRGS_00028515</name>
</gene>
<sequence>MEYHGRSISGRSLLLYTEDQLIKADVKFLDALEERKLKSLQGKRHPLLEKYSTLNFDTDGADYITTIARRLGIRAQCLKQVRIHKVEDLDLNAEPNVDIGETATDPEPEPPTTEELAQHLAPTSAEEKKSNTAELPGSVLLCVKEFGGILDNWSVKEGRHEMEMHLVFKKK</sequence>
<keyword evidence="3" id="KW-1185">Reference proteome</keyword>
<dbReference type="Proteomes" id="UP001519460">
    <property type="component" value="Unassembled WGS sequence"/>
</dbReference>
<comment type="caution">
    <text evidence="2">The sequence shown here is derived from an EMBL/GenBank/DDBJ whole genome shotgun (WGS) entry which is preliminary data.</text>
</comment>
<name>A0ABD0JZT2_9CAEN</name>
<feature type="region of interest" description="Disordered" evidence="1">
    <location>
        <begin position="94"/>
        <end position="133"/>
    </location>
</feature>
<dbReference type="AlphaFoldDB" id="A0ABD0JZT2"/>
<evidence type="ECO:0000313" key="3">
    <source>
        <dbReference type="Proteomes" id="UP001519460"/>
    </source>
</evidence>
<accession>A0ABD0JZT2</accession>
<evidence type="ECO:0000256" key="1">
    <source>
        <dbReference type="SAM" id="MobiDB-lite"/>
    </source>
</evidence>
<proteinExistence type="predicted"/>